<dbReference type="InterPro" id="IPR008271">
    <property type="entry name" value="Ser/Thr_kinase_AS"/>
</dbReference>
<dbReference type="EC" id="2.7.11.1" evidence="1"/>
<dbReference type="GO" id="GO:0000045">
    <property type="term" value="P:autophagosome assembly"/>
    <property type="evidence" value="ECO:0007669"/>
    <property type="project" value="TreeGrafter"/>
</dbReference>
<keyword evidence="2" id="KW-0808">Transferase</keyword>
<feature type="compositionally biased region" description="Low complexity" evidence="7">
    <location>
        <begin position="329"/>
        <end position="340"/>
    </location>
</feature>
<evidence type="ECO:0000256" key="1">
    <source>
        <dbReference type="ARBA" id="ARBA00012513"/>
    </source>
</evidence>
<dbReference type="GO" id="GO:0010506">
    <property type="term" value="P:regulation of autophagy"/>
    <property type="evidence" value="ECO:0007669"/>
    <property type="project" value="InterPro"/>
</dbReference>
<dbReference type="InterPro" id="IPR045269">
    <property type="entry name" value="Atg1-like"/>
</dbReference>
<dbReference type="InterPro" id="IPR011009">
    <property type="entry name" value="Kinase-like_dom_sf"/>
</dbReference>
<feature type="compositionally biased region" description="Pro residues" evidence="7">
    <location>
        <begin position="414"/>
        <end position="434"/>
    </location>
</feature>
<dbReference type="InterPro" id="IPR000719">
    <property type="entry name" value="Prot_kinase_dom"/>
</dbReference>
<reference evidence="10" key="1">
    <citation type="journal article" date="2017" name="Nat. Ecol. Evol.">
        <title>Genome expansion and lineage-specific genetic innovations in the forest pathogenic fungi Armillaria.</title>
        <authorList>
            <person name="Sipos G."/>
            <person name="Prasanna A.N."/>
            <person name="Walter M.C."/>
            <person name="O'Connor E."/>
            <person name="Balint B."/>
            <person name="Krizsan K."/>
            <person name="Kiss B."/>
            <person name="Hess J."/>
            <person name="Varga T."/>
            <person name="Slot J."/>
            <person name="Riley R."/>
            <person name="Boka B."/>
            <person name="Rigling D."/>
            <person name="Barry K."/>
            <person name="Lee J."/>
            <person name="Mihaltcheva S."/>
            <person name="LaButti K."/>
            <person name="Lipzen A."/>
            <person name="Waldron R."/>
            <person name="Moloney N.M."/>
            <person name="Sperisen C."/>
            <person name="Kredics L."/>
            <person name="Vagvoelgyi C."/>
            <person name="Patrignani A."/>
            <person name="Fitzpatrick D."/>
            <person name="Nagy I."/>
            <person name="Doyle S."/>
            <person name="Anderson J.B."/>
            <person name="Grigoriev I.V."/>
            <person name="Gueldener U."/>
            <person name="Muensterkoetter M."/>
            <person name="Nagy L.G."/>
        </authorList>
    </citation>
    <scope>NUCLEOTIDE SEQUENCE [LARGE SCALE GENOMIC DNA]</scope>
    <source>
        <strain evidence="10">28-4</strain>
    </source>
</reference>
<organism evidence="9 10">
    <name type="scientific">Armillaria solidipes</name>
    <dbReference type="NCBI Taxonomy" id="1076256"/>
    <lineage>
        <taxon>Eukaryota</taxon>
        <taxon>Fungi</taxon>
        <taxon>Dikarya</taxon>
        <taxon>Basidiomycota</taxon>
        <taxon>Agaricomycotina</taxon>
        <taxon>Agaricomycetes</taxon>
        <taxon>Agaricomycetidae</taxon>
        <taxon>Agaricales</taxon>
        <taxon>Marasmiineae</taxon>
        <taxon>Physalacriaceae</taxon>
        <taxon>Armillaria</taxon>
    </lineage>
</organism>
<keyword evidence="3 6" id="KW-0547">Nucleotide-binding</keyword>
<dbReference type="PANTHER" id="PTHR24348">
    <property type="entry name" value="SERINE/THREONINE-PROTEIN KINASE UNC-51-RELATED"/>
    <property type="match status" value="1"/>
</dbReference>
<dbReference type="GO" id="GO:0004674">
    <property type="term" value="F:protein serine/threonine kinase activity"/>
    <property type="evidence" value="ECO:0007669"/>
    <property type="project" value="UniProtKB-EC"/>
</dbReference>
<evidence type="ECO:0000256" key="4">
    <source>
        <dbReference type="ARBA" id="ARBA00022777"/>
    </source>
</evidence>
<dbReference type="GO" id="GO:0005776">
    <property type="term" value="C:autophagosome"/>
    <property type="evidence" value="ECO:0007669"/>
    <property type="project" value="TreeGrafter"/>
</dbReference>
<feature type="region of interest" description="Disordered" evidence="7">
    <location>
        <begin position="406"/>
        <end position="434"/>
    </location>
</feature>
<keyword evidence="5 6" id="KW-0067">ATP-binding</keyword>
<evidence type="ECO:0000313" key="9">
    <source>
        <dbReference type="EMBL" id="PBK65810.1"/>
    </source>
</evidence>
<evidence type="ECO:0000256" key="6">
    <source>
        <dbReference type="PROSITE-ProRule" id="PRU10141"/>
    </source>
</evidence>
<evidence type="ECO:0000313" key="10">
    <source>
        <dbReference type="Proteomes" id="UP000218334"/>
    </source>
</evidence>
<name>A0A2H3B809_9AGAR</name>
<dbReference type="Gene3D" id="1.10.510.10">
    <property type="entry name" value="Transferase(Phosphotransferase) domain 1"/>
    <property type="match status" value="1"/>
</dbReference>
<dbReference type="EMBL" id="KZ293443">
    <property type="protein sequence ID" value="PBK65810.1"/>
    <property type="molecule type" value="Genomic_DNA"/>
</dbReference>
<evidence type="ECO:0000259" key="8">
    <source>
        <dbReference type="PROSITE" id="PS50011"/>
    </source>
</evidence>
<dbReference type="Proteomes" id="UP000218334">
    <property type="component" value="Unassembled WGS sequence"/>
</dbReference>
<dbReference type="SUPFAM" id="SSF56112">
    <property type="entry name" value="Protein kinase-like (PK-like)"/>
    <property type="match status" value="1"/>
</dbReference>
<dbReference type="GO" id="GO:0005524">
    <property type="term" value="F:ATP binding"/>
    <property type="evidence" value="ECO:0007669"/>
    <property type="project" value="UniProtKB-UniRule"/>
</dbReference>
<dbReference type="Pfam" id="PF00069">
    <property type="entry name" value="Pkinase"/>
    <property type="match status" value="1"/>
</dbReference>
<dbReference type="InterPro" id="IPR017441">
    <property type="entry name" value="Protein_kinase_ATP_BS"/>
</dbReference>
<gene>
    <name evidence="9" type="ORF">ARMSODRAFT_960701</name>
</gene>
<keyword evidence="4 9" id="KW-0418">Kinase</keyword>
<dbReference type="PROSITE" id="PS00107">
    <property type="entry name" value="PROTEIN_KINASE_ATP"/>
    <property type="match status" value="1"/>
</dbReference>
<keyword evidence="10" id="KW-1185">Reference proteome</keyword>
<dbReference type="GO" id="GO:0000407">
    <property type="term" value="C:phagophore assembly site"/>
    <property type="evidence" value="ECO:0007669"/>
    <property type="project" value="TreeGrafter"/>
</dbReference>
<dbReference type="PROSITE" id="PS00108">
    <property type="entry name" value="PROTEIN_KINASE_ST"/>
    <property type="match status" value="1"/>
</dbReference>
<evidence type="ECO:0000256" key="2">
    <source>
        <dbReference type="ARBA" id="ARBA00022679"/>
    </source>
</evidence>
<proteinExistence type="predicted"/>
<dbReference type="PANTHER" id="PTHR24348:SF22">
    <property type="entry name" value="NON-SPECIFIC SERINE_THREONINE PROTEIN KINASE"/>
    <property type="match status" value="1"/>
</dbReference>
<dbReference type="PROSITE" id="PS50011">
    <property type="entry name" value="PROTEIN_KINASE_DOM"/>
    <property type="match status" value="1"/>
</dbReference>
<feature type="region of interest" description="Disordered" evidence="7">
    <location>
        <begin position="307"/>
        <end position="388"/>
    </location>
</feature>
<dbReference type="STRING" id="1076256.A0A2H3B809"/>
<dbReference type="GO" id="GO:0005829">
    <property type="term" value="C:cytosol"/>
    <property type="evidence" value="ECO:0007669"/>
    <property type="project" value="TreeGrafter"/>
</dbReference>
<evidence type="ECO:0000256" key="7">
    <source>
        <dbReference type="SAM" id="MobiDB-lite"/>
    </source>
</evidence>
<dbReference type="GO" id="GO:0016020">
    <property type="term" value="C:membrane"/>
    <property type="evidence" value="ECO:0007669"/>
    <property type="project" value="TreeGrafter"/>
</dbReference>
<protein>
    <recommendedName>
        <fullName evidence="1">non-specific serine/threonine protein kinase</fullName>
        <ecNumber evidence="1">2.7.11.1</ecNumber>
    </recommendedName>
</protein>
<dbReference type="SMART" id="SM00220">
    <property type="entry name" value="S_TKc"/>
    <property type="match status" value="1"/>
</dbReference>
<accession>A0A2H3B809</accession>
<feature type="binding site" evidence="6">
    <location>
        <position position="51"/>
    </location>
    <ligand>
        <name>ATP</name>
        <dbReference type="ChEBI" id="CHEBI:30616"/>
    </ligand>
</feature>
<feature type="domain" description="Protein kinase" evidence="8">
    <location>
        <begin position="18"/>
        <end position="283"/>
    </location>
</feature>
<evidence type="ECO:0000256" key="3">
    <source>
        <dbReference type="ARBA" id="ARBA00022741"/>
    </source>
</evidence>
<feature type="region of interest" description="Disordered" evidence="7">
    <location>
        <begin position="478"/>
        <end position="521"/>
    </location>
</feature>
<evidence type="ECO:0000256" key="5">
    <source>
        <dbReference type="ARBA" id="ARBA00022840"/>
    </source>
</evidence>
<sequence length="521" mass="57132">MSLYNIPNMTGVILDDHIHLGEYLGAGAFGAVYHAVDVRTPPHKRLMYAVKCLQADSDTMDAPLEFILQYKVSRHSNIVGLHFLFQQGSYLFAVMDFCAGNDLHTAIKRGAFLDDDKRIQSTFLQILDAVSYCHDLGVYHRDLKPENILFSEDGSKVFLADFGLSTQDGLSDDFMCGTPAYMSPEVIDEYDIYERYSSRHNDIWALGIIFVNLVTGHRPWKRAKSSDSQFCAYCDDPEEYFLNEFAISSSSHEILNSILAIEPLGRSSLQTIRNLVAKLDTFFPSATFVEIPIVKTRTVVTEVEVKPYEEPEDALPLPMDRALGPLPSPLTTDLSSTSESARSSPGSRIIKPSRRPSLAINNSSRVSGLGHEHRRGPPPPLPPRRSPHRIAAAPVLPVVIKPANIVRGQGHPMGTPPPLPPRPSPRGVAAPPPPAVVNSVRASRIVQGSPPPLPPRRSPHGIVAMIPPPLAVINPTRIPTIDLGQGHPMGPLPSPRQLSSSPLGVAPRYPPRSRCKGDRSL</sequence>
<dbReference type="AlphaFoldDB" id="A0A2H3B809"/>